<dbReference type="PROSITE" id="PS01012">
    <property type="entry name" value="FOLYLPOLYGLU_SYNT_2"/>
    <property type="match status" value="1"/>
</dbReference>
<dbReference type="PANTHER" id="PTHR11136:SF16">
    <property type="entry name" value="FOLYLPOLYGLUTAMATE SYNTHASE"/>
    <property type="match status" value="1"/>
</dbReference>
<dbReference type="InterPro" id="IPR036565">
    <property type="entry name" value="Mur-like_cat_sf"/>
</dbReference>
<evidence type="ECO:0000256" key="7">
    <source>
        <dbReference type="ARBA" id="ARBA00022598"/>
    </source>
</evidence>
<name>A0ABD1GGI4_SALDI</name>
<keyword evidence="16" id="KW-1185">Reference proteome</keyword>
<dbReference type="EC" id="6.3.2.17" evidence="4"/>
<keyword evidence="10" id="KW-0067">ATP-binding</keyword>
<keyword evidence="6" id="KW-0554">One-carbon metabolism</keyword>
<protein>
    <recommendedName>
        <fullName evidence="5">Folylpolyglutamate synthase</fullName>
        <ecNumber evidence="4">6.3.2.17</ecNumber>
    </recommendedName>
    <alternativeName>
        <fullName evidence="13">Folylpoly-gamma-glutamate synthetase</fullName>
    </alternativeName>
    <alternativeName>
        <fullName evidence="12">Tetrahydrofolylpolyglutamate synthase</fullName>
    </alternativeName>
</protein>
<dbReference type="Proteomes" id="UP001567538">
    <property type="component" value="Unassembled WGS sequence"/>
</dbReference>
<evidence type="ECO:0000256" key="12">
    <source>
        <dbReference type="ARBA" id="ARBA00030592"/>
    </source>
</evidence>
<dbReference type="PANTHER" id="PTHR11136">
    <property type="entry name" value="FOLYLPOLYGLUTAMATE SYNTHASE-RELATED"/>
    <property type="match status" value="1"/>
</dbReference>
<dbReference type="Gene3D" id="3.90.190.20">
    <property type="entry name" value="Mur ligase, C-terminal domain"/>
    <property type="match status" value="1"/>
</dbReference>
<proteinExistence type="inferred from homology"/>
<reference evidence="15 16" key="1">
    <citation type="submission" date="2024-06" db="EMBL/GenBank/DDBJ databases">
        <title>A chromosome level genome sequence of Diviner's sage (Salvia divinorum).</title>
        <authorList>
            <person name="Ford S.A."/>
            <person name="Ro D.-K."/>
            <person name="Ness R.W."/>
            <person name="Phillips M.A."/>
        </authorList>
    </citation>
    <scope>NUCLEOTIDE SEQUENCE [LARGE SCALE GENOMIC DNA]</scope>
    <source>
        <strain evidence="15">SAF-2024a</strain>
        <tissue evidence="15">Leaf</tissue>
    </source>
</reference>
<gene>
    <name evidence="15" type="primary">FPGS1</name>
    <name evidence="15" type="ORF">AAHA92_26282</name>
</gene>
<dbReference type="InterPro" id="IPR001645">
    <property type="entry name" value="Folylpolyglutamate_synth"/>
</dbReference>
<dbReference type="FunFam" id="3.90.190.20:FF:000011">
    <property type="entry name" value="Folylpolyglutamate synthase"/>
    <property type="match status" value="1"/>
</dbReference>
<evidence type="ECO:0000256" key="2">
    <source>
        <dbReference type="ARBA" id="ARBA00005150"/>
    </source>
</evidence>
<evidence type="ECO:0000256" key="4">
    <source>
        <dbReference type="ARBA" id="ARBA00013025"/>
    </source>
</evidence>
<dbReference type="EMBL" id="JBEAFC010000009">
    <property type="protein sequence ID" value="KAL1542148.1"/>
    <property type="molecule type" value="Genomic_DNA"/>
</dbReference>
<comment type="pathway">
    <text evidence="2">Cofactor biosynthesis; tetrahydrofolylpolyglutamate biosynthesis.</text>
</comment>
<dbReference type="InterPro" id="IPR036615">
    <property type="entry name" value="Mur_ligase_C_dom_sf"/>
</dbReference>
<dbReference type="NCBIfam" id="TIGR01499">
    <property type="entry name" value="folC"/>
    <property type="match status" value="1"/>
</dbReference>
<comment type="cofactor">
    <cofactor evidence="1">
        <name>a monovalent cation</name>
        <dbReference type="ChEBI" id="CHEBI:60242"/>
    </cofactor>
</comment>
<comment type="similarity">
    <text evidence="3">Belongs to the folylpolyglutamate synthase family.</text>
</comment>
<keyword evidence="11" id="KW-0460">Magnesium</keyword>
<dbReference type="InterPro" id="IPR018109">
    <property type="entry name" value="Folylpolyglutamate_synth_CS"/>
</dbReference>
<evidence type="ECO:0000256" key="14">
    <source>
        <dbReference type="ARBA" id="ARBA00047493"/>
    </source>
</evidence>
<dbReference type="GO" id="GO:0005524">
    <property type="term" value="F:ATP binding"/>
    <property type="evidence" value="ECO:0007669"/>
    <property type="project" value="UniProtKB-KW"/>
</dbReference>
<sequence>MIKSVEIINNAFRGTSYITDNPISPHPSPIHQPPLCISSPFSSPASHQHNLSIHTHKYTHKYVYPYIIPNISASVNRTIAGFSSREAFLRVEEMSKDGNGSVDTMRSPYEEAMEALSSLITKRSRADNNNNGDRFDILFDYIKMLELEEPIKQMKVVHVAGTKGKGSTCTFAESILRNCGFQTGLFTSPHLIDVRERFRLNGSDICEEKFLEYFWWCWDRLKERTSNEVPMPTYFRFLALLAFKIFAAEQVDVVILEVGLGGKFDATNVVESPVVCGIASLGYDHMEILGNTLGQIAGEKAGILKSGVPAFTVPQPEEAMTVLVQKASELGVNLQVADPLDPSLLSDVHLGLEGEHQYLNAGLAVALCSTWLQREGHVGINYLNQNTSLPEEFIRGLATASLQGRAQIVPDHLIESESPGDLVFYLDGAHSPESMDVCAKWFCLATKEDHNPSYNQSYNIAKGSHESGNSAPLVKNPTQILLFNCMSVRDPQLLLPRLMNACTSHGVHFKKALFVPNTSVYYKVGTALPTADAQVDLSWQITLQRLWESLIVGEKGRDPKSTELTCEAGNNDAEKGCHNSESSTVFTSLPQAINWLRNSVRKNQSVRFQVLVTGSLHLVGDALRLIKK</sequence>
<accession>A0ABD1GGI4</accession>
<evidence type="ECO:0000256" key="10">
    <source>
        <dbReference type="ARBA" id="ARBA00022840"/>
    </source>
</evidence>
<keyword evidence="8" id="KW-0479">Metal-binding</keyword>
<comment type="caution">
    <text evidence="15">The sequence shown here is derived from an EMBL/GenBank/DDBJ whole genome shotgun (WGS) entry which is preliminary data.</text>
</comment>
<evidence type="ECO:0000256" key="3">
    <source>
        <dbReference type="ARBA" id="ARBA00008276"/>
    </source>
</evidence>
<evidence type="ECO:0000256" key="13">
    <source>
        <dbReference type="ARBA" id="ARBA00030876"/>
    </source>
</evidence>
<dbReference type="Gene3D" id="3.40.1190.10">
    <property type="entry name" value="Mur-like, catalytic domain"/>
    <property type="match status" value="1"/>
</dbReference>
<evidence type="ECO:0000256" key="5">
    <source>
        <dbReference type="ARBA" id="ARBA00018660"/>
    </source>
</evidence>
<dbReference type="GO" id="GO:0046872">
    <property type="term" value="F:metal ion binding"/>
    <property type="evidence" value="ECO:0007669"/>
    <property type="project" value="UniProtKB-KW"/>
</dbReference>
<evidence type="ECO:0000256" key="1">
    <source>
        <dbReference type="ARBA" id="ARBA00001944"/>
    </source>
</evidence>
<dbReference type="SUPFAM" id="SSF53244">
    <property type="entry name" value="MurD-like peptide ligases, peptide-binding domain"/>
    <property type="match status" value="1"/>
</dbReference>
<dbReference type="SUPFAM" id="SSF53623">
    <property type="entry name" value="MurD-like peptide ligases, catalytic domain"/>
    <property type="match status" value="1"/>
</dbReference>
<dbReference type="GO" id="GO:0004326">
    <property type="term" value="F:tetrahydrofolylpolyglutamate synthase activity"/>
    <property type="evidence" value="ECO:0007669"/>
    <property type="project" value="UniProtKB-EC"/>
</dbReference>
<dbReference type="AlphaFoldDB" id="A0ABD1GGI4"/>
<dbReference type="GO" id="GO:0006730">
    <property type="term" value="P:one-carbon metabolic process"/>
    <property type="evidence" value="ECO:0007669"/>
    <property type="project" value="UniProtKB-KW"/>
</dbReference>
<organism evidence="15 16">
    <name type="scientific">Salvia divinorum</name>
    <name type="common">Maria pastora</name>
    <name type="synonym">Diviner's sage</name>
    <dbReference type="NCBI Taxonomy" id="28513"/>
    <lineage>
        <taxon>Eukaryota</taxon>
        <taxon>Viridiplantae</taxon>
        <taxon>Streptophyta</taxon>
        <taxon>Embryophyta</taxon>
        <taxon>Tracheophyta</taxon>
        <taxon>Spermatophyta</taxon>
        <taxon>Magnoliopsida</taxon>
        <taxon>eudicotyledons</taxon>
        <taxon>Gunneridae</taxon>
        <taxon>Pentapetalae</taxon>
        <taxon>asterids</taxon>
        <taxon>lamiids</taxon>
        <taxon>Lamiales</taxon>
        <taxon>Lamiaceae</taxon>
        <taxon>Nepetoideae</taxon>
        <taxon>Mentheae</taxon>
        <taxon>Salviinae</taxon>
        <taxon>Salvia</taxon>
        <taxon>Salvia subgen. Calosphace</taxon>
    </lineage>
</organism>
<evidence type="ECO:0000256" key="11">
    <source>
        <dbReference type="ARBA" id="ARBA00022842"/>
    </source>
</evidence>
<evidence type="ECO:0000313" key="15">
    <source>
        <dbReference type="EMBL" id="KAL1542148.1"/>
    </source>
</evidence>
<keyword evidence="7 15" id="KW-0436">Ligase</keyword>
<evidence type="ECO:0000313" key="16">
    <source>
        <dbReference type="Proteomes" id="UP001567538"/>
    </source>
</evidence>
<evidence type="ECO:0000256" key="8">
    <source>
        <dbReference type="ARBA" id="ARBA00022723"/>
    </source>
</evidence>
<dbReference type="FunFam" id="3.40.1190.10:FF:000008">
    <property type="entry name" value="Folylpolyglutamate synthase"/>
    <property type="match status" value="1"/>
</dbReference>
<comment type="catalytic activity">
    <reaction evidence="14">
        <text>(6S)-5,6,7,8-tetrahydrofolyl-(gamma-L-Glu)(n) + L-glutamate + ATP = (6S)-5,6,7,8-tetrahydrofolyl-(gamma-L-Glu)(n+1) + ADP + phosphate + H(+)</text>
        <dbReference type="Rhea" id="RHEA:10580"/>
        <dbReference type="Rhea" id="RHEA-COMP:14738"/>
        <dbReference type="Rhea" id="RHEA-COMP:14740"/>
        <dbReference type="ChEBI" id="CHEBI:15378"/>
        <dbReference type="ChEBI" id="CHEBI:29985"/>
        <dbReference type="ChEBI" id="CHEBI:30616"/>
        <dbReference type="ChEBI" id="CHEBI:43474"/>
        <dbReference type="ChEBI" id="CHEBI:141005"/>
        <dbReference type="ChEBI" id="CHEBI:456216"/>
        <dbReference type="EC" id="6.3.2.17"/>
    </reaction>
</comment>
<evidence type="ECO:0000256" key="6">
    <source>
        <dbReference type="ARBA" id="ARBA00022563"/>
    </source>
</evidence>
<keyword evidence="9" id="KW-0547">Nucleotide-binding</keyword>
<evidence type="ECO:0000256" key="9">
    <source>
        <dbReference type="ARBA" id="ARBA00022741"/>
    </source>
</evidence>